<sequence length="62" mass="6885">MMLNNQQTLVVSGFLVGGFFACGLLDILDNFLVLTVLTLMFFAIAINVFRSGIKNQDQDLED</sequence>
<feature type="transmembrane region" description="Helical" evidence="1">
    <location>
        <begin position="31"/>
        <end position="49"/>
    </location>
</feature>
<dbReference type="RefSeq" id="WP_044625748.1">
    <property type="nucleotide sequence ID" value="NZ_JTDV01000003.1"/>
</dbReference>
<keyword evidence="1" id="KW-0812">Transmembrane</keyword>
<organism evidence="2 3">
    <name type="scientific">Neotamlana nanhaiensis</name>
    <dbReference type="NCBI Taxonomy" id="1382798"/>
    <lineage>
        <taxon>Bacteria</taxon>
        <taxon>Pseudomonadati</taxon>
        <taxon>Bacteroidota</taxon>
        <taxon>Flavobacteriia</taxon>
        <taxon>Flavobacteriales</taxon>
        <taxon>Flavobacteriaceae</taxon>
        <taxon>Neotamlana</taxon>
    </lineage>
</organism>
<evidence type="ECO:0000313" key="3">
    <source>
        <dbReference type="Proteomes" id="UP000032361"/>
    </source>
</evidence>
<name>A0A0D7W6D0_9FLAO</name>
<dbReference type="AlphaFoldDB" id="A0A0D7W6D0"/>
<dbReference type="OrthoDB" id="1449946at2"/>
<dbReference type="Proteomes" id="UP000032361">
    <property type="component" value="Unassembled WGS sequence"/>
</dbReference>
<keyword evidence="1" id="KW-0472">Membrane</keyword>
<comment type="caution">
    <text evidence="2">The sequence shown here is derived from an EMBL/GenBank/DDBJ whole genome shotgun (WGS) entry which is preliminary data.</text>
</comment>
<dbReference type="PATRIC" id="fig|1382798.3.peg.2463"/>
<protein>
    <submittedName>
        <fullName evidence="2">Uncharacterized protein</fullName>
    </submittedName>
</protein>
<evidence type="ECO:0000313" key="2">
    <source>
        <dbReference type="EMBL" id="KJD33357.1"/>
    </source>
</evidence>
<accession>A0A0D7W6D0</accession>
<gene>
    <name evidence="2" type="ORF">PK35_05720</name>
</gene>
<keyword evidence="1" id="KW-1133">Transmembrane helix</keyword>
<proteinExistence type="predicted"/>
<evidence type="ECO:0000256" key="1">
    <source>
        <dbReference type="SAM" id="Phobius"/>
    </source>
</evidence>
<reference evidence="2 3" key="1">
    <citation type="journal article" date="2015" name="Antonie Van Leeuwenhoek">
        <title>Tamlana nanhaiensis sp. nov., isolated from surface seawater collected from the South China Sea.</title>
        <authorList>
            <person name="Liu X."/>
            <person name="Lai Q."/>
            <person name="Du Y."/>
            <person name="Li G."/>
            <person name="Sun F."/>
            <person name="Shao Z."/>
        </authorList>
    </citation>
    <scope>NUCLEOTIDE SEQUENCE [LARGE SCALE GENOMIC DNA]</scope>
    <source>
        <strain evidence="2 3">FHC16</strain>
    </source>
</reference>
<keyword evidence="3" id="KW-1185">Reference proteome</keyword>
<dbReference type="STRING" id="1382798.PK35_05720"/>
<dbReference type="EMBL" id="JTDV01000003">
    <property type="protein sequence ID" value="KJD33357.1"/>
    <property type="molecule type" value="Genomic_DNA"/>
</dbReference>